<organism evidence="10">
    <name type="scientific">freshwater metagenome</name>
    <dbReference type="NCBI Taxonomy" id="449393"/>
    <lineage>
        <taxon>unclassified sequences</taxon>
        <taxon>metagenomes</taxon>
        <taxon>ecological metagenomes</taxon>
    </lineage>
</organism>
<feature type="domain" description="Cytochrome c assembly protein" evidence="9">
    <location>
        <begin position="24"/>
        <end position="186"/>
    </location>
</feature>
<dbReference type="GO" id="GO:0017004">
    <property type="term" value="P:cytochrome complex assembly"/>
    <property type="evidence" value="ECO:0007669"/>
    <property type="project" value="UniProtKB-KW"/>
</dbReference>
<dbReference type="PANTHER" id="PTHR30071:SF1">
    <property type="entry name" value="CYTOCHROME B_B6 PROTEIN-RELATED"/>
    <property type="match status" value="1"/>
</dbReference>
<dbReference type="EMBL" id="CAEZYU010000012">
    <property type="protein sequence ID" value="CAB4732538.1"/>
    <property type="molecule type" value="Genomic_DNA"/>
</dbReference>
<proteinExistence type="inferred from homology"/>
<dbReference type="AlphaFoldDB" id="A0A6J6SCZ4"/>
<name>A0A6J6SCZ4_9ZZZZ</name>
<dbReference type="GO" id="GO:0015232">
    <property type="term" value="F:heme transmembrane transporter activity"/>
    <property type="evidence" value="ECO:0007669"/>
    <property type="project" value="InterPro"/>
</dbReference>
<dbReference type="InterPro" id="IPR045062">
    <property type="entry name" value="Cyt_c_biogenesis_CcsA/CcmC"/>
</dbReference>
<sequence>MTTTKTESLSTVPAAPTGTGSRGTRVLGAVALLFLVIAVAYGLLISPPDAQLGNTIRIIYMHVPTVMAAYLAFLITAVSSGMYLWKRTEFWDLLGSSAAEIGVLFFAVTIVDGALWGKVTWGVFWRWEPRLTTSAVLLIMYIGYLAVRAIPADPKTRATRCAIIGLVAVVNIPIVHKAVDWWRGLHQGKTVLGTIDPEMGGTQLFAMYSALVAGILVCVWLLIHRFRAGFLAERASDLGLDQALEERRLESSPAQGADS</sequence>
<evidence type="ECO:0000256" key="4">
    <source>
        <dbReference type="ARBA" id="ARBA00022748"/>
    </source>
</evidence>
<accession>A0A6J6SCZ4</accession>
<evidence type="ECO:0000256" key="2">
    <source>
        <dbReference type="ARBA" id="ARBA00005840"/>
    </source>
</evidence>
<evidence type="ECO:0000256" key="6">
    <source>
        <dbReference type="ARBA" id="ARBA00023136"/>
    </source>
</evidence>
<evidence type="ECO:0000256" key="7">
    <source>
        <dbReference type="SAM" id="MobiDB-lite"/>
    </source>
</evidence>
<dbReference type="Pfam" id="PF01578">
    <property type="entry name" value="Cytochrom_C_asm"/>
    <property type="match status" value="1"/>
</dbReference>
<feature type="transmembrane region" description="Helical" evidence="8">
    <location>
        <begin position="90"/>
        <end position="111"/>
    </location>
</feature>
<dbReference type="PANTHER" id="PTHR30071">
    <property type="entry name" value="HEME EXPORTER PROTEIN C"/>
    <property type="match status" value="1"/>
</dbReference>
<gene>
    <name evidence="10" type="ORF">UFOPK2766_00413</name>
</gene>
<keyword evidence="4" id="KW-0201">Cytochrome c-type biogenesis</keyword>
<dbReference type="GO" id="GO:0020037">
    <property type="term" value="F:heme binding"/>
    <property type="evidence" value="ECO:0007669"/>
    <property type="project" value="InterPro"/>
</dbReference>
<comment type="subcellular location">
    <subcellularLocation>
        <location evidence="1">Membrane</location>
        <topology evidence="1">Multi-pass membrane protein</topology>
    </subcellularLocation>
</comment>
<feature type="transmembrane region" description="Helical" evidence="8">
    <location>
        <begin position="162"/>
        <end position="182"/>
    </location>
</feature>
<dbReference type="InterPro" id="IPR003557">
    <property type="entry name" value="Cyt_c_biogenesis_CcmC"/>
</dbReference>
<evidence type="ECO:0000256" key="8">
    <source>
        <dbReference type="SAM" id="Phobius"/>
    </source>
</evidence>
<evidence type="ECO:0000313" key="10">
    <source>
        <dbReference type="EMBL" id="CAB4732538.1"/>
    </source>
</evidence>
<evidence type="ECO:0000256" key="3">
    <source>
        <dbReference type="ARBA" id="ARBA00022692"/>
    </source>
</evidence>
<feature type="transmembrane region" description="Helical" evidence="8">
    <location>
        <begin position="202"/>
        <end position="223"/>
    </location>
</feature>
<evidence type="ECO:0000259" key="9">
    <source>
        <dbReference type="Pfam" id="PF01578"/>
    </source>
</evidence>
<dbReference type="InterPro" id="IPR002541">
    <property type="entry name" value="Cyt_c_assembly"/>
</dbReference>
<dbReference type="PRINTS" id="PR01386">
    <property type="entry name" value="CCMCBIOGNSIS"/>
</dbReference>
<protein>
    <submittedName>
        <fullName evidence="10">Unannotated protein</fullName>
    </submittedName>
</protein>
<feature type="transmembrane region" description="Helical" evidence="8">
    <location>
        <begin position="58"/>
        <end position="78"/>
    </location>
</feature>
<feature type="compositionally biased region" description="Polar residues" evidence="7">
    <location>
        <begin position="1"/>
        <end position="11"/>
    </location>
</feature>
<keyword evidence="3 8" id="KW-0812">Transmembrane</keyword>
<reference evidence="10" key="1">
    <citation type="submission" date="2020-05" db="EMBL/GenBank/DDBJ databases">
        <authorList>
            <person name="Chiriac C."/>
            <person name="Salcher M."/>
            <person name="Ghai R."/>
            <person name="Kavagutti S V."/>
        </authorList>
    </citation>
    <scope>NUCLEOTIDE SEQUENCE</scope>
</reference>
<feature type="transmembrane region" description="Helical" evidence="8">
    <location>
        <begin position="26"/>
        <end position="46"/>
    </location>
</feature>
<keyword evidence="6 8" id="KW-0472">Membrane</keyword>
<feature type="region of interest" description="Disordered" evidence="7">
    <location>
        <begin position="1"/>
        <end position="20"/>
    </location>
</feature>
<dbReference type="GO" id="GO:0005886">
    <property type="term" value="C:plasma membrane"/>
    <property type="evidence" value="ECO:0007669"/>
    <property type="project" value="TreeGrafter"/>
</dbReference>
<comment type="similarity">
    <text evidence="2">Belongs to the CcmC/CycZ/HelC family.</text>
</comment>
<feature type="transmembrane region" description="Helical" evidence="8">
    <location>
        <begin position="131"/>
        <end position="150"/>
    </location>
</feature>
<evidence type="ECO:0000256" key="1">
    <source>
        <dbReference type="ARBA" id="ARBA00004141"/>
    </source>
</evidence>
<keyword evidence="5 8" id="KW-1133">Transmembrane helix</keyword>
<evidence type="ECO:0000256" key="5">
    <source>
        <dbReference type="ARBA" id="ARBA00022989"/>
    </source>
</evidence>